<dbReference type="OrthoDB" id="6285980at2759"/>
<name>A0A8K0CAB8_IGNLU</name>
<protein>
    <submittedName>
        <fullName evidence="1">Uncharacterized protein</fullName>
    </submittedName>
</protein>
<dbReference type="Proteomes" id="UP000801492">
    <property type="component" value="Unassembled WGS sequence"/>
</dbReference>
<accession>A0A8K0CAB8</accession>
<sequence>MPPPTMPDPATLAKEVAQQNYAKAVKLASVSQTFAANQLNHLNPLNYTGVALNKQATVGIPPAAAAMQRYPTLPLTLGAANLNLGINPYALAHHTNLLNITRPPTAAVLNPYSLIRAPYPATTTHQLLTPNLLGAQYPVSVATTPISTSVPPPTHIAAAAAQNNNNTVMQPYKKLKTS</sequence>
<reference evidence="1" key="1">
    <citation type="submission" date="2019-08" db="EMBL/GenBank/DDBJ databases">
        <title>The genome of the North American firefly Photinus pyralis.</title>
        <authorList>
            <consortium name="Photinus pyralis genome working group"/>
            <person name="Fallon T.R."/>
            <person name="Sander Lower S.E."/>
            <person name="Weng J.-K."/>
        </authorList>
    </citation>
    <scope>NUCLEOTIDE SEQUENCE</scope>
    <source>
        <strain evidence="1">TRF0915ILg1</strain>
        <tissue evidence="1">Whole body</tissue>
    </source>
</reference>
<gene>
    <name evidence="1" type="ORF">ILUMI_22337</name>
</gene>
<dbReference type="EMBL" id="VTPC01090288">
    <property type="protein sequence ID" value="KAF2883835.1"/>
    <property type="molecule type" value="Genomic_DNA"/>
</dbReference>
<keyword evidence="2" id="KW-1185">Reference proteome</keyword>
<proteinExistence type="predicted"/>
<organism evidence="1 2">
    <name type="scientific">Ignelater luminosus</name>
    <name type="common">Cucubano</name>
    <name type="synonym">Pyrophorus luminosus</name>
    <dbReference type="NCBI Taxonomy" id="2038154"/>
    <lineage>
        <taxon>Eukaryota</taxon>
        <taxon>Metazoa</taxon>
        <taxon>Ecdysozoa</taxon>
        <taxon>Arthropoda</taxon>
        <taxon>Hexapoda</taxon>
        <taxon>Insecta</taxon>
        <taxon>Pterygota</taxon>
        <taxon>Neoptera</taxon>
        <taxon>Endopterygota</taxon>
        <taxon>Coleoptera</taxon>
        <taxon>Polyphaga</taxon>
        <taxon>Elateriformia</taxon>
        <taxon>Elateroidea</taxon>
        <taxon>Elateridae</taxon>
        <taxon>Agrypninae</taxon>
        <taxon>Pyrophorini</taxon>
        <taxon>Ignelater</taxon>
    </lineage>
</organism>
<dbReference type="AlphaFoldDB" id="A0A8K0CAB8"/>
<evidence type="ECO:0000313" key="2">
    <source>
        <dbReference type="Proteomes" id="UP000801492"/>
    </source>
</evidence>
<evidence type="ECO:0000313" key="1">
    <source>
        <dbReference type="EMBL" id="KAF2883835.1"/>
    </source>
</evidence>
<comment type="caution">
    <text evidence="1">The sequence shown here is derived from an EMBL/GenBank/DDBJ whole genome shotgun (WGS) entry which is preliminary data.</text>
</comment>